<dbReference type="Proteomes" id="UP000245884">
    <property type="component" value="Unassembled WGS sequence"/>
</dbReference>
<dbReference type="GeneID" id="37028087"/>
<keyword evidence="3" id="KW-1185">Reference proteome</keyword>
<organism evidence="2 3">
    <name type="scientific">Jaminaea rosea</name>
    <dbReference type="NCBI Taxonomy" id="1569628"/>
    <lineage>
        <taxon>Eukaryota</taxon>
        <taxon>Fungi</taxon>
        <taxon>Dikarya</taxon>
        <taxon>Basidiomycota</taxon>
        <taxon>Ustilaginomycotina</taxon>
        <taxon>Exobasidiomycetes</taxon>
        <taxon>Microstromatales</taxon>
        <taxon>Microstromatales incertae sedis</taxon>
        <taxon>Jaminaea</taxon>
    </lineage>
</organism>
<dbReference type="RefSeq" id="XP_025362106.1">
    <property type="nucleotide sequence ID" value="XM_025506264.1"/>
</dbReference>
<keyword evidence="1" id="KW-0472">Membrane</keyword>
<evidence type="ECO:0000313" key="2">
    <source>
        <dbReference type="EMBL" id="PWN27494.1"/>
    </source>
</evidence>
<gene>
    <name evidence="2" type="ORF">BDZ90DRAFT_232470</name>
</gene>
<dbReference type="EMBL" id="KZ819668">
    <property type="protein sequence ID" value="PWN27494.1"/>
    <property type="molecule type" value="Genomic_DNA"/>
</dbReference>
<accession>A0A316UR94</accession>
<evidence type="ECO:0000256" key="1">
    <source>
        <dbReference type="SAM" id="Phobius"/>
    </source>
</evidence>
<proteinExistence type="predicted"/>
<sequence>MQPDLNHLAMLTSVFLSLAWLAILVKGDMKVIGFCYATAGCNSSASQVLYDPVKHLAAPMGKCDAFKNTWINTVILGWHNCNWGFRPASVGECEVGGDDGPFHLICKA</sequence>
<protein>
    <submittedName>
        <fullName evidence="2">Uncharacterized protein</fullName>
    </submittedName>
</protein>
<feature type="transmembrane region" description="Helical" evidence="1">
    <location>
        <begin position="6"/>
        <end position="25"/>
    </location>
</feature>
<name>A0A316UR94_9BASI</name>
<keyword evidence="1" id="KW-1133">Transmembrane helix</keyword>
<evidence type="ECO:0000313" key="3">
    <source>
        <dbReference type="Proteomes" id="UP000245884"/>
    </source>
</evidence>
<keyword evidence="1" id="KW-0812">Transmembrane</keyword>
<dbReference type="AlphaFoldDB" id="A0A316UR94"/>
<reference evidence="2 3" key="1">
    <citation type="journal article" date="2018" name="Mol. Biol. Evol.">
        <title>Broad Genomic Sampling Reveals a Smut Pathogenic Ancestry of the Fungal Clade Ustilaginomycotina.</title>
        <authorList>
            <person name="Kijpornyongpan T."/>
            <person name="Mondo S.J."/>
            <person name="Barry K."/>
            <person name="Sandor L."/>
            <person name="Lee J."/>
            <person name="Lipzen A."/>
            <person name="Pangilinan J."/>
            <person name="LaButti K."/>
            <person name="Hainaut M."/>
            <person name="Henrissat B."/>
            <person name="Grigoriev I.V."/>
            <person name="Spatafora J.W."/>
            <person name="Aime M.C."/>
        </authorList>
    </citation>
    <scope>NUCLEOTIDE SEQUENCE [LARGE SCALE GENOMIC DNA]</scope>
    <source>
        <strain evidence="2 3">MCA 5214</strain>
    </source>
</reference>